<keyword evidence="3" id="KW-1185">Reference proteome</keyword>
<evidence type="ECO:0000256" key="1">
    <source>
        <dbReference type="SAM" id="MobiDB-lite"/>
    </source>
</evidence>
<proteinExistence type="predicted"/>
<dbReference type="AlphaFoldDB" id="A0A371WZS3"/>
<dbReference type="EMBL" id="QURL01000006">
    <property type="protein sequence ID" value="RFC62491.1"/>
    <property type="molecule type" value="Genomic_DNA"/>
</dbReference>
<protein>
    <submittedName>
        <fullName evidence="2">3-oxoacyl-ACP synthase</fullName>
    </submittedName>
</protein>
<evidence type="ECO:0000313" key="2">
    <source>
        <dbReference type="EMBL" id="RFC62491.1"/>
    </source>
</evidence>
<gene>
    <name evidence="2" type="ORF">DYI37_14600</name>
</gene>
<accession>A0A371WZS3</accession>
<comment type="caution">
    <text evidence="2">The sequence shown here is derived from an EMBL/GenBank/DDBJ whole genome shotgun (WGS) entry which is preliminary data.</text>
</comment>
<evidence type="ECO:0000313" key="3">
    <source>
        <dbReference type="Proteomes" id="UP000264310"/>
    </source>
</evidence>
<dbReference type="RefSeq" id="WP_116684013.1">
    <property type="nucleotide sequence ID" value="NZ_QURL01000006.1"/>
</dbReference>
<reference evidence="2 3" key="1">
    <citation type="submission" date="2018-08" db="EMBL/GenBank/DDBJ databases">
        <title>Fulvimarina sp. 85, whole genome shotgun sequence.</title>
        <authorList>
            <person name="Tuo L."/>
        </authorList>
    </citation>
    <scope>NUCLEOTIDE SEQUENCE [LARGE SCALE GENOMIC DNA]</scope>
    <source>
        <strain evidence="2 3">85</strain>
    </source>
</reference>
<organism evidence="2 3">
    <name type="scientific">Fulvimarina endophytica</name>
    <dbReference type="NCBI Taxonomy" id="2293836"/>
    <lineage>
        <taxon>Bacteria</taxon>
        <taxon>Pseudomonadati</taxon>
        <taxon>Pseudomonadota</taxon>
        <taxon>Alphaproteobacteria</taxon>
        <taxon>Hyphomicrobiales</taxon>
        <taxon>Aurantimonadaceae</taxon>
        <taxon>Fulvimarina</taxon>
    </lineage>
</organism>
<dbReference type="InterPro" id="IPR025528">
    <property type="entry name" value="BrnA_antitoxin"/>
</dbReference>
<name>A0A371WZS3_9HYPH</name>
<feature type="region of interest" description="Disordered" evidence="1">
    <location>
        <begin position="1"/>
        <end position="23"/>
    </location>
</feature>
<dbReference type="Pfam" id="PF14384">
    <property type="entry name" value="BrnA_antitoxin"/>
    <property type="match status" value="1"/>
</dbReference>
<dbReference type="Proteomes" id="UP000264310">
    <property type="component" value="Unassembled WGS sequence"/>
</dbReference>
<dbReference type="OrthoDB" id="361944at2"/>
<sequence length="102" mass="11760">MATVHFRLDGSNPPEPTKEERERFDALRDEDIDFSDIPELTDAQLAEMRLVAPGEVVPTKKQLTIRLDAEIVDWFRAQGRGYQTRMNDVLGAYVRAVKRETR</sequence>